<evidence type="ECO:0000256" key="4">
    <source>
        <dbReference type="ARBA" id="ARBA00023172"/>
    </source>
</evidence>
<dbReference type="GO" id="GO:0003677">
    <property type="term" value="F:DNA binding"/>
    <property type="evidence" value="ECO:0007669"/>
    <property type="project" value="InterPro"/>
</dbReference>
<dbReference type="SUPFAM" id="SSF56349">
    <property type="entry name" value="DNA breaking-rejoining enzymes"/>
    <property type="match status" value="1"/>
</dbReference>
<dbReference type="Gene3D" id="1.10.443.10">
    <property type="entry name" value="Intergrase catalytic core"/>
    <property type="match status" value="1"/>
</dbReference>
<feature type="domain" description="ZMYM2-like/QRICH1 C-terminal" evidence="5">
    <location>
        <begin position="11"/>
        <end position="103"/>
    </location>
</feature>
<dbReference type="OrthoDB" id="6145258at2759"/>
<keyword evidence="3" id="KW-0832">Ubl conjugation</keyword>
<keyword evidence="1" id="KW-1017">Isopeptide bond</keyword>
<dbReference type="InterPro" id="IPR021893">
    <property type="entry name" value="ZMYM2-like_C"/>
</dbReference>
<evidence type="ECO:0000256" key="1">
    <source>
        <dbReference type="ARBA" id="ARBA00022499"/>
    </source>
</evidence>
<dbReference type="InParanoid" id="A0A1X7VA36"/>
<proteinExistence type="predicted"/>
<organism evidence="6">
    <name type="scientific">Amphimedon queenslandica</name>
    <name type="common">Sponge</name>
    <dbReference type="NCBI Taxonomy" id="400682"/>
    <lineage>
        <taxon>Eukaryota</taxon>
        <taxon>Metazoa</taxon>
        <taxon>Porifera</taxon>
        <taxon>Demospongiae</taxon>
        <taxon>Heteroscleromorpha</taxon>
        <taxon>Haplosclerida</taxon>
        <taxon>Niphatidae</taxon>
        <taxon>Amphimedon</taxon>
    </lineage>
</organism>
<reference evidence="6" key="1">
    <citation type="submission" date="2017-05" db="UniProtKB">
        <authorList>
            <consortium name="EnsemblMetazoa"/>
        </authorList>
    </citation>
    <scope>IDENTIFICATION</scope>
</reference>
<dbReference type="PANTHER" id="PTHR21446">
    <property type="entry name" value="DUF3504 DOMAIN-CONTAINING PROTEIN"/>
    <property type="match status" value="1"/>
</dbReference>
<sequence length="204" mass="23601">MLEVIQETNTDLYLLYTEWGSKNRTGRLSDRKVTNKSVKILRNIENPERCVVRLYQKYLSLRPSGAPPDVFYFKPLNVPLSNCWYSCRPVGHNLLSQTVKRLCSNIGIEGHNTNHSLRRTCVTRLFQKGIGEQQIMSVTGHRSTDAVRVYKSMSHDQEEAMSKIIQNRVEESQQKTEQNKENEGQMAKVPNMFNFSNCNVVFRN</sequence>
<evidence type="ECO:0000256" key="3">
    <source>
        <dbReference type="ARBA" id="ARBA00022843"/>
    </source>
</evidence>
<dbReference type="PANTHER" id="PTHR21446:SF12">
    <property type="entry name" value="POTASSIUM CHANNEL TETRAMERIZATION DOMAIN CONTAINING 1"/>
    <property type="match status" value="1"/>
</dbReference>
<dbReference type="OMA" id="WYTANAI"/>
<keyword evidence="2" id="KW-0597">Phosphoprotein</keyword>
<evidence type="ECO:0000256" key="2">
    <source>
        <dbReference type="ARBA" id="ARBA00022553"/>
    </source>
</evidence>
<keyword evidence="4" id="KW-0233">DNA recombination</keyword>
<dbReference type="Pfam" id="PF12012">
    <property type="entry name" value="DUF3504"/>
    <property type="match status" value="1"/>
</dbReference>
<evidence type="ECO:0000259" key="5">
    <source>
        <dbReference type="Pfam" id="PF12012"/>
    </source>
</evidence>
<protein>
    <recommendedName>
        <fullName evidence="5">ZMYM2-like/QRICH1 C-terminal domain-containing protein</fullName>
    </recommendedName>
</protein>
<dbReference type="InterPro" id="IPR011010">
    <property type="entry name" value="DNA_brk_join_enz"/>
</dbReference>
<evidence type="ECO:0000313" key="6">
    <source>
        <dbReference type="EnsemblMetazoa" id="Aqu2.1.36853_001"/>
    </source>
</evidence>
<dbReference type="InterPro" id="IPR013762">
    <property type="entry name" value="Integrase-like_cat_sf"/>
</dbReference>
<dbReference type="EnsemblMetazoa" id="Aqu2.1.36853_001">
    <property type="protein sequence ID" value="Aqu2.1.36853_001"/>
    <property type="gene ID" value="Aqu2.1.36853"/>
</dbReference>
<dbReference type="GO" id="GO:0015074">
    <property type="term" value="P:DNA integration"/>
    <property type="evidence" value="ECO:0007669"/>
    <property type="project" value="InterPro"/>
</dbReference>
<name>A0A1X7VA36_AMPQE</name>
<dbReference type="GO" id="GO:0006310">
    <property type="term" value="P:DNA recombination"/>
    <property type="evidence" value="ECO:0007669"/>
    <property type="project" value="UniProtKB-KW"/>
</dbReference>
<dbReference type="AlphaFoldDB" id="A0A1X7VA36"/>
<dbReference type="InterPro" id="IPR052787">
    <property type="entry name" value="MAVS"/>
</dbReference>
<dbReference type="CDD" id="cd00397">
    <property type="entry name" value="DNA_BRE_C"/>
    <property type="match status" value="1"/>
</dbReference>
<accession>A0A1X7VA36</accession>